<name>A0A0F8YUT3_9ZZZZ</name>
<feature type="compositionally biased region" description="Basic and acidic residues" evidence="1">
    <location>
        <begin position="39"/>
        <end position="58"/>
    </location>
</feature>
<sequence length="58" mass="5930">GVVEDTGGSALPTGRGLLPLLEGGQGGQAGEGEETPPEQVERKSERRAEVVKKSAEEG</sequence>
<accession>A0A0F8YUT3</accession>
<reference evidence="2" key="1">
    <citation type="journal article" date="2015" name="Nature">
        <title>Complex archaea that bridge the gap between prokaryotes and eukaryotes.</title>
        <authorList>
            <person name="Spang A."/>
            <person name="Saw J.H."/>
            <person name="Jorgensen S.L."/>
            <person name="Zaremba-Niedzwiedzka K."/>
            <person name="Martijn J."/>
            <person name="Lind A.E."/>
            <person name="van Eijk R."/>
            <person name="Schleper C."/>
            <person name="Guy L."/>
            <person name="Ettema T.J."/>
        </authorList>
    </citation>
    <scope>NUCLEOTIDE SEQUENCE</scope>
</reference>
<comment type="caution">
    <text evidence="2">The sequence shown here is derived from an EMBL/GenBank/DDBJ whole genome shotgun (WGS) entry which is preliminary data.</text>
</comment>
<organism evidence="2">
    <name type="scientific">marine sediment metagenome</name>
    <dbReference type="NCBI Taxonomy" id="412755"/>
    <lineage>
        <taxon>unclassified sequences</taxon>
        <taxon>metagenomes</taxon>
        <taxon>ecological metagenomes</taxon>
    </lineage>
</organism>
<feature type="compositionally biased region" description="Low complexity" evidence="1">
    <location>
        <begin position="10"/>
        <end position="22"/>
    </location>
</feature>
<feature type="region of interest" description="Disordered" evidence="1">
    <location>
        <begin position="1"/>
        <end position="58"/>
    </location>
</feature>
<proteinExistence type="predicted"/>
<evidence type="ECO:0000313" key="2">
    <source>
        <dbReference type="EMBL" id="KKK51756.1"/>
    </source>
</evidence>
<protein>
    <submittedName>
        <fullName evidence="2">Uncharacterized protein</fullName>
    </submittedName>
</protein>
<evidence type="ECO:0000256" key="1">
    <source>
        <dbReference type="SAM" id="MobiDB-lite"/>
    </source>
</evidence>
<feature type="non-terminal residue" evidence="2">
    <location>
        <position position="1"/>
    </location>
</feature>
<gene>
    <name evidence="2" type="ORF">LCGC14_3111810</name>
</gene>
<dbReference type="EMBL" id="LAZR01067353">
    <property type="protein sequence ID" value="KKK51756.1"/>
    <property type="molecule type" value="Genomic_DNA"/>
</dbReference>
<dbReference type="AlphaFoldDB" id="A0A0F8YUT3"/>